<evidence type="ECO:0000256" key="1">
    <source>
        <dbReference type="ARBA" id="ARBA00000721"/>
    </source>
</evidence>
<dbReference type="Gene3D" id="3.40.50.1820">
    <property type="entry name" value="alpha/beta hydrolase"/>
    <property type="match status" value="1"/>
</dbReference>
<dbReference type="FunFam" id="2.120.10.30:FF:000189">
    <property type="entry name" value="Acylaminoacyl-peptide hydrolase"/>
    <property type="match status" value="1"/>
</dbReference>
<dbReference type="EMBL" id="JANPWB010000013">
    <property type="protein sequence ID" value="KAJ1109179.1"/>
    <property type="molecule type" value="Genomic_DNA"/>
</dbReference>
<dbReference type="FunFam" id="3.40.50.1820:FF:000043">
    <property type="entry name" value="acylamino-acid-releasing enzyme"/>
    <property type="match status" value="1"/>
</dbReference>
<evidence type="ECO:0000256" key="11">
    <source>
        <dbReference type="ARBA" id="ARBA00032596"/>
    </source>
</evidence>
<evidence type="ECO:0000256" key="5">
    <source>
        <dbReference type="ARBA" id="ARBA00012917"/>
    </source>
</evidence>
<gene>
    <name evidence="15" type="ORF">NDU88_006543</name>
</gene>
<dbReference type="GO" id="GO:0004252">
    <property type="term" value="F:serine-type endopeptidase activity"/>
    <property type="evidence" value="ECO:0007669"/>
    <property type="project" value="InterPro"/>
</dbReference>
<evidence type="ECO:0000256" key="2">
    <source>
        <dbReference type="ARBA" id="ARBA00004496"/>
    </source>
</evidence>
<protein>
    <recommendedName>
        <fullName evidence="6">Acylamino-acid-releasing enzyme</fullName>
        <ecNumber evidence="5">3.4.19.1</ecNumber>
    </recommendedName>
    <alternativeName>
        <fullName evidence="11">Acyl-peptide hydrolase</fullName>
    </alternativeName>
    <alternativeName>
        <fullName evidence="10">Acylaminoacyl-peptidase</fullName>
    </alternativeName>
</protein>
<keyword evidence="9" id="KW-0007">Acetylation</keyword>
<comment type="subunit">
    <text evidence="4">Homotetramer.</text>
</comment>
<accession>A0AAV7N1M5</accession>
<dbReference type="GO" id="GO:0005737">
    <property type="term" value="C:cytoplasm"/>
    <property type="evidence" value="ECO:0007669"/>
    <property type="project" value="UniProtKB-SubCell"/>
</dbReference>
<evidence type="ECO:0000259" key="13">
    <source>
        <dbReference type="Pfam" id="PF00326"/>
    </source>
</evidence>
<name>A0AAV7N1M5_PLEWA</name>
<dbReference type="Gene3D" id="2.120.10.30">
    <property type="entry name" value="TolB, C-terminal domain"/>
    <property type="match status" value="1"/>
</dbReference>
<comment type="caution">
    <text evidence="15">The sequence shown here is derived from an EMBL/GenBank/DDBJ whole genome shotgun (WGS) entry which is preliminary data.</text>
</comment>
<dbReference type="PANTHER" id="PTHR42776:SF4">
    <property type="entry name" value="ACYLAMINO-ACID-RELEASING ENZYME"/>
    <property type="match status" value="1"/>
</dbReference>
<evidence type="ECO:0000256" key="12">
    <source>
        <dbReference type="ARBA" id="ARBA00045885"/>
    </source>
</evidence>
<dbReference type="GO" id="GO:0008242">
    <property type="term" value="F:omega peptidase activity"/>
    <property type="evidence" value="ECO:0007669"/>
    <property type="project" value="UniProtKB-EC"/>
</dbReference>
<dbReference type="EC" id="3.4.19.1" evidence="5"/>
<dbReference type="InterPro" id="IPR002471">
    <property type="entry name" value="Pept_S9_AS"/>
</dbReference>
<dbReference type="InterPro" id="IPR029058">
    <property type="entry name" value="AB_hydrolase_fold"/>
</dbReference>
<proteinExistence type="inferred from homology"/>
<feature type="domain" description="Acylamino-acid-releasing enzyme N-terminal" evidence="14">
    <location>
        <begin position="38"/>
        <end position="456"/>
    </location>
</feature>
<dbReference type="AlphaFoldDB" id="A0AAV7N1M5"/>
<dbReference type="InterPro" id="IPR045550">
    <property type="entry name" value="AARE_N"/>
</dbReference>
<evidence type="ECO:0000256" key="10">
    <source>
        <dbReference type="ARBA" id="ARBA00032284"/>
    </source>
</evidence>
<reference evidence="15" key="1">
    <citation type="journal article" date="2022" name="bioRxiv">
        <title>Sequencing and chromosome-scale assembly of the giantPleurodeles waltlgenome.</title>
        <authorList>
            <person name="Brown T."/>
            <person name="Elewa A."/>
            <person name="Iarovenko S."/>
            <person name="Subramanian E."/>
            <person name="Araus A.J."/>
            <person name="Petzold A."/>
            <person name="Susuki M."/>
            <person name="Suzuki K.-i.T."/>
            <person name="Hayashi T."/>
            <person name="Toyoda A."/>
            <person name="Oliveira C."/>
            <person name="Osipova E."/>
            <person name="Leigh N.D."/>
            <person name="Simon A."/>
            <person name="Yun M.H."/>
        </authorList>
    </citation>
    <scope>NUCLEOTIDE SEQUENCE</scope>
    <source>
        <strain evidence="15">20211129_DDA</strain>
        <tissue evidence="15">Liver</tissue>
    </source>
</reference>
<evidence type="ECO:0000256" key="9">
    <source>
        <dbReference type="ARBA" id="ARBA00022990"/>
    </source>
</evidence>
<evidence type="ECO:0000259" key="14">
    <source>
        <dbReference type="Pfam" id="PF19283"/>
    </source>
</evidence>
<feature type="domain" description="Peptidase S9 prolyl oligopeptidase catalytic" evidence="13">
    <location>
        <begin position="520"/>
        <end position="729"/>
    </location>
</feature>
<comment type="catalytic activity">
    <reaction evidence="1">
        <text>Cleavage of an N-acetyl or N-formyl amino acid from the N-terminus of a polypeptide.</text>
        <dbReference type="EC" id="3.4.19.1"/>
    </reaction>
</comment>
<evidence type="ECO:0000256" key="8">
    <source>
        <dbReference type="ARBA" id="ARBA00022801"/>
    </source>
</evidence>
<organism evidence="15 16">
    <name type="scientific">Pleurodeles waltl</name>
    <name type="common">Iberian ribbed newt</name>
    <dbReference type="NCBI Taxonomy" id="8319"/>
    <lineage>
        <taxon>Eukaryota</taxon>
        <taxon>Metazoa</taxon>
        <taxon>Chordata</taxon>
        <taxon>Craniata</taxon>
        <taxon>Vertebrata</taxon>
        <taxon>Euteleostomi</taxon>
        <taxon>Amphibia</taxon>
        <taxon>Batrachia</taxon>
        <taxon>Caudata</taxon>
        <taxon>Salamandroidea</taxon>
        <taxon>Salamandridae</taxon>
        <taxon>Pleurodelinae</taxon>
        <taxon>Pleurodeles</taxon>
    </lineage>
</organism>
<dbReference type="SUPFAM" id="SSF82171">
    <property type="entry name" value="DPP6 N-terminal domain-like"/>
    <property type="match status" value="1"/>
</dbReference>
<dbReference type="Proteomes" id="UP001066276">
    <property type="component" value="Chromosome 9"/>
</dbReference>
<dbReference type="PANTHER" id="PTHR42776">
    <property type="entry name" value="SERINE PEPTIDASE S9 FAMILY MEMBER"/>
    <property type="match status" value="1"/>
</dbReference>
<comment type="subcellular location">
    <subcellularLocation>
        <location evidence="2">Cytoplasm</location>
    </subcellularLocation>
</comment>
<keyword evidence="8" id="KW-0378">Hydrolase</keyword>
<evidence type="ECO:0000256" key="4">
    <source>
        <dbReference type="ARBA" id="ARBA00011881"/>
    </source>
</evidence>
<dbReference type="InterPro" id="IPR001375">
    <property type="entry name" value="Peptidase_S9_cat"/>
</dbReference>
<comment type="similarity">
    <text evidence="3">Belongs to the peptidase S9C family.</text>
</comment>
<dbReference type="PROSITE" id="PS00708">
    <property type="entry name" value="PRO_ENDOPEP_SER"/>
    <property type="match status" value="1"/>
</dbReference>
<evidence type="ECO:0000256" key="3">
    <source>
        <dbReference type="ARBA" id="ARBA00010040"/>
    </source>
</evidence>
<dbReference type="SUPFAM" id="SSF53474">
    <property type="entry name" value="alpha/beta-Hydrolases"/>
    <property type="match status" value="1"/>
</dbReference>
<dbReference type="InterPro" id="IPR011042">
    <property type="entry name" value="6-blade_b-propeller_TolB-like"/>
</dbReference>
<dbReference type="Pfam" id="PF19283">
    <property type="entry name" value="APEH_N"/>
    <property type="match status" value="1"/>
</dbReference>
<dbReference type="GO" id="GO:0006508">
    <property type="term" value="P:proteolysis"/>
    <property type="evidence" value="ECO:0007669"/>
    <property type="project" value="InterPro"/>
</dbReference>
<keyword evidence="7" id="KW-0963">Cytoplasm</keyword>
<evidence type="ECO:0000256" key="6">
    <source>
        <dbReference type="ARBA" id="ARBA00018421"/>
    </source>
</evidence>
<evidence type="ECO:0000313" key="15">
    <source>
        <dbReference type="EMBL" id="KAJ1109179.1"/>
    </source>
</evidence>
<comment type="function">
    <text evidence="12">This enzyme catalyzes the hydrolysis of the N-terminal peptide bond of an N-acetylated peptide to generate an N-acetylated amino acid and a peptide with a free N-terminus. It preferentially cleaves off Ac-Ala, Ac-Met and Ac-Ser. Also, involved in the degradation of oxidized and glycated proteins.</text>
</comment>
<keyword evidence="16" id="KW-1185">Reference proteome</keyword>
<sequence>MVLKNPMEIADLYRETIQFPSLCNACIGPEVITQYGGKYCNIYTEWAQQDLERNEKVKFCRQYIVFHDNKSIVYSSPSVNATEIKGELLSGESPSGALKAVIRDTKNTKGEEQQFLEVWSKNRKVKSINLSVLEKHGKVYGDEQFGCLAWSHSETHLLYVAEKKRRKTESFFQTMSSELSGAAVDEDDVPKPEKQDKPIKGDQFVLHEDWGEGLVSKSVPVLCVLDIESSNISVLEGVPDHISPGQAFWSPGDTGVVFAGWWHESFRLGLKYCTNRRSALFYVDLTGGKCELISDDSSAVFSPRLSPDQCRIVYLESGVYGPHLQCFKLLMYDWYTKATSTIVDIVHRPKESTFTGIYSVMLPRLCWSADSQRVLFDTPQRSHQDLLAVDTLTGNVTSLTTGHPLGSWKLLTIDRDLLVVSFSTPSSPPTVKVGFLPDVAKENEISWVCLEENNPELDIDWQIKTFTPPTEQENPKYPGLDFECIYLQPKTTTAETKLPLLVMPHGGPHSAFVAEWMLYPAVLCRMGFAVLLVNYRGSLGFGQDCVFSLPGNVGDQDVKDVQYAVERVLKEESLDPDRVALTGGSHGGFLACHLVGQYPEMYKACAARNPVVNLASMVGSTDIPDWCMVEAGCPYSMNCIPEPSFWTEMLNKSPIRYAHQVKTPVLLMLGEEDRRVPNKQGIEFYRALKARGVIVRVLWYPGNGHALDKVDAESDCFMNIALWMLQHLQC</sequence>
<dbReference type="Pfam" id="PF00326">
    <property type="entry name" value="Peptidase_S9"/>
    <property type="match status" value="1"/>
</dbReference>
<evidence type="ECO:0000313" key="16">
    <source>
        <dbReference type="Proteomes" id="UP001066276"/>
    </source>
</evidence>
<evidence type="ECO:0000256" key="7">
    <source>
        <dbReference type="ARBA" id="ARBA00022490"/>
    </source>
</evidence>